<evidence type="ECO:0000256" key="1">
    <source>
        <dbReference type="ARBA" id="ARBA00004429"/>
    </source>
</evidence>
<evidence type="ECO:0000256" key="8">
    <source>
        <dbReference type="ARBA" id="ARBA00023136"/>
    </source>
</evidence>
<evidence type="ECO:0000256" key="4">
    <source>
        <dbReference type="ARBA" id="ARBA00022475"/>
    </source>
</evidence>
<dbReference type="OrthoDB" id="9807350at2"/>
<dbReference type="InterPro" id="IPR027463">
    <property type="entry name" value="AcrB_DN_DC_subdom"/>
</dbReference>
<feature type="transmembrane region" description="Helical" evidence="9">
    <location>
        <begin position="339"/>
        <end position="358"/>
    </location>
</feature>
<evidence type="ECO:0000256" key="5">
    <source>
        <dbReference type="ARBA" id="ARBA00022519"/>
    </source>
</evidence>
<dbReference type="GO" id="GO:0005886">
    <property type="term" value="C:plasma membrane"/>
    <property type="evidence" value="ECO:0007669"/>
    <property type="project" value="UniProtKB-SubCell"/>
</dbReference>
<dbReference type="AlphaFoldDB" id="A0A239Q2J9"/>
<dbReference type="Gene3D" id="3.30.70.1440">
    <property type="entry name" value="Multidrug efflux transporter AcrB pore domain"/>
    <property type="match status" value="1"/>
</dbReference>
<feature type="transmembrane region" description="Helical" evidence="9">
    <location>
        <begin position="866"/>
        <end position="884"/>
    </location>
</feature>
<feature type="transmembrane region" description="Helical" evidence="9">
    <location>
        <begin position="392"/>
        <end position="412"/>
    </location>
</feature>
<organism evidence="10 11">
    <name type="scientific">Paracoccus seriniphilus</name>
    <dbReference type="NCBI Taxonomy" id="184748"/>
    <lineage>
        <taxon>Bacteria</taxon>
        <taxon>Pseudomonadati</taxon>
        <taxon>Pseudomonadota</taxon>
        <taxon>Alphaproteobacteria</taxon>
        <taxon>Rhodobacterales</taxon>
        <taxon>Paracoccaceae</taxon>
        <taxon>Paracoccus</taxon>
    </lineage>
</organism>
<name>A0A239Q2J9_9RHOB</name>
<comment type="subcellular location">
    <subcellularLocation>
        <location evidence="1 9">Cell inner membrane</location>
        <topology evidence="1 9">Multi-pass membrane protein</topology>
    </subcellularLocation>
</comment>
<dbReference type="EMBL" id="FZQB01000021">
    <property type="protein sequence ID" value="SNT76538.1"/>
    <property type="molecule type" value="Genomic_DNA"/>
</dbReference>
<keyword evidence="5 9" id="KW-0997">Cell inner membrane</keyword>
<dbReference type="NCBIfam" id="NF000282">
    <property type="entry name" value="RND_permease_1"/>
    <property type="match status" value="1"/>
</dbReference>
<feature type="transmembrane region" description="Helical" evidence="9">
    <location>
        <begin position="891"/>
        <end position="911"/>
    </location>
</feature>
<dbReference type="Gene3D" id="3.30.2090.10">
    <property type="entry name" value="Multidrug efflux transporter AcrB TolC docking domain, DN and DC subdomains"/>
    <property type="match status" value="2"/>
</dbReference>
<dbReference type="Proteomes" id="UP000198307">
    <property type="component" value="Unassembled WGS sequence"/>
</dbReference>
<feature type="transmembrane region" description="Helical" evidence="9">
    <location>
        <begin position="534"/>
        <end position="551"/>
    </location>
</feature>
<keyword evidence="7 9" id="KW-1133">Transmembrane helix</keyword>
<dbReference type="GO" id="GO:0009636">
    <property type="term" value="P:response to toxic substance"/>
    <property type="evidence" value="ECO:0007669"/>
    <property type="project" value="UniProtKB-ARBA"/>
</dbReference>
<keyword evidence="3 9" id="KW-0813">Transport</keyword>
<protein>
    <recommendedName>
        <fullName evidence="9">Efflux pump membrane transporter</fullName>
    </recommendedName>
</protein>
<evidence type="ECO:0000256" key="6">
    <source>
        <dbReference type="ARBA" id="ARBA00022692"/>
    </source>
</evidence>
<dbReference type="Gene3D" id="3.30.70.1320">
    <property type="entry name" value="Multidrug efflux transporter AcrB pore domain like"/>
    <property type="match status" value="1"/>
</dbReference>
<keyword evidence="6 9" id="KW-0812">Transmembrane</keyword>
<evidence type="ECO:0000313" key="11">
    <source>
        <dbReference type="Proteomes" id="UP000198307"/>
    </source>
</evidence>
<dbReference type="FunFam" id="3.30.70.1430:FF:000001">
    <property type="entry name" value="Efflux pump membrane transporter"/>
    <property type="match status" value="1"/>
</dbReference>
<gene>
    <name evidence="10" type="ORF">SAMN05444959_12136</name>
</gene>
<feature type="transmembrane region" description="Helical" evidence="9">
    <location>
        <begin position="966"/>
        <end position="986"/>
    </location>
</feature>
<keyword evidence="4" id="KW-1003">Cell membrane</keyword>
<comment type="caution">
    <text evidence="9">Lacks conserved residue(s) required for the propagation of feature annotation.</text>
</comment>
<dbReference type="FunFam" id="1.20.1640.10:FF:000001">
    <property type="entry name" value="Efflux pump membrane transporter"/>
    <property type="match status" value="1"/>
</dbReference>
<feature type="transmembrane region" description="Helical" evidence="9">
    <location>
        <begin position="917"/>
        <end position="941"/>
    </location>
</feature>
<feature type="transmembrane region" description="Helical" evidence="9">
    <location>
        <begin position="365"/>
        <end position="386"/>
    </location>
</feature>
<dbReference type="PANTHER" id="PTHR32063:SF13">
    <property type="entry name" value="MULTIDRUG EFFLUX PUMP SUBUNIT ACRB-RELATED"/>
    <property type="match status" value="1"/>
</dbReference>
<comment type="similarity">
    <text evidence="2 9">Belongs to the resistance-nodulation-cell division (RND) (TC 2.A.6) family.</text>
</comment>
<evidence type="ECO:0000313" key="10">
    <source>
        <dbReference type="EMBL" id="SNT76538.1"/>
    </source>
</evidence>
<evidence type="ECO:0000256" key="7">
    <source>
        <dbReference type="ARBA" id="ARBA00022989"/>
    </source>
</evidence>
<feature type="transmembrane region" description="Helical" evidence="9">
    <location>
        <begin position="440"/>
        <end position="457"/>
    </location>
</feature>
<accession>A0A239Q2J9</accession>
<dbReference type="PANTHER" id="PTHR32063">
    <property type="match status" value="1"/>
</dbReference>
<dbReference type="Gene3D" id="1.20.1640.10">
    <property type="entry name" value="Multidrug efflux transporter AcrB transmembrane domain"/>
    <property type="match status" value="2"/>
</dbReference>
<feature type="transmembrane region" description="Helical" evidence="9">
    <location>
        <begin position="469"/>
        <end position="492"/>
    </location>
</feature>
<dbReference type="Pfam" id="PF00873">
    <property type="entry name" value="ACR_tran"/>
    <property type="match status" value="1"/>
</dbReference>
<dbReference type="InterPro" id="IPR004764">
    <property type="entry name" value="MdtF-like"/>
</dbReference>
<dbReference type="Gene3D" id="3.30.70.1430">
    <property type="entry name" value="Multidrug efflux transporter AcrB pore domain"/>
    <property type="match status" value="2"/>
</dbReference>
<dbReference type="SUPFAM" id="SSF82714">
    <property type="entry name" value="Multidrug efflux transporter AcrB TolC docking domain, DN and DC subdomains"/>
    <property type="match status" value="2"/>
</dbReference>
<dbReference type="InterPro" id="IPR001036">
    <property type="entry name" value="Acrflvin-R"/>
</dbReference>
<dbReference type="PRINTS" id="PR00702">
    <property type="entry name" value="ACRIFLAVINRP"/>
</dbReference>
<dbReference type="NCBIfam" id="TIGR00915">
    <property type="entry name" value="2A0602"/>
    <property type="match status" value="1"/>
</dbReference>
<keyword evidence="11" id="KW-1185">Reference proteome</keyword>
<dbReference type="SUPFAM" id="SSF82866">
    <property type="entry name" value="Multidrug efflux transporter AcrB transmembrane domain"/>
    <property type="match status" value="2"/>
</dbReference>
<evidence type="ECO:0000256" key="2">
    <source>
        <dbReference type="ARBA" id="ARBA00010942"/>
    </source>
</evidence>
<dbReference type="GO" id="GO:0042910">
    <property type="term" value="F:xenobiotic transmembrane transporter activity"/>
    <property type="evidence" value="ECO:0007669"/>
    <property type="project" value="TreeGrafter"/>
</dbReference>
<dbReference type="RefSeq" id="WP_089345842.1">
    <property type="nucleotide sequence ID" value="NZ_CP067131.1"/>
</dbReference>
<proteinExistence type="inferred from homology"/>
<dbReference type="SUPFAM" id="SSF82693">
    <property type="entry name" value="Multidrug efflux transporter AcrB pore domain, PN1, PN2, PC1 and PC2 subdomains"/>
    <property type="match status" value="4"/>
</dbReference>
<evidence type="ECO:0000256" key="9">
    <source>
        <dbReference type="RuleBase" id="RU364070"/>
    </source>
</evidence>
<dbReference type="GO" id="GO:0015562">
    <property type="term" value="F:efflux transmembrane transporter activity"/>
    <property type="evidence" value="ECO:0007669"/>
    <property type="project" value="InterPro"/>
</dbReference>
<keyword evidence="8 9" id="KW-0472">Membrane</keyword>
<reference evidence="10 11" key="1">
    <citation type="submission" date="2017-07" db="EMBL/GenBank/DDBJ databases">
        <authorList>
            <person name="Sun Z.S."/>
            <person name="Albrecht U."/>
            <person name="Echele G."/>
            <person name="Lee C.C."/>
        </authorList>
    </citation>
    <scope>NUCLEOTIDE SEQUENCE [LARGE SCALE GENOMIC DNA]</scope>
    <source>
        <strain evidence="10 11">DSM 14827</strain>
    </source>
</reference>
<evidence type="ECO:0000256" key="3">
    <source>
        <dbReference type="ARBA" id="ARBA00022448"/>
    </source>
</evidence>
<sequence length="1035" mass="111088">MAAFFIHRPVFAWVLAIATMLLGAYSMLSLPISQYPDIAPTTVRISASYTGASAETVENSVTAVIEDGMTGLDGLTYMTSSSSEGAASISLTFDDSIDPDMAQVQVQNKLQLVESQLPDTVTNNGVSVTRSTSSILMVGALVSEDDRYSSLELGDILSSTIEDAVQRTEGVGSINTFGTQYAMRIWLDPERLYQYQLTASDVTSAVSEQNTNVTVGSLGDQPVVKGQQFTVSLSAQSQLESIEDFQNILLKTESDGSAIYLADVATVELAEEDYGSVSRFNGHPAAGFAVNLSTGANAVDTAERVREVMNGLSSALPEGVSVEYPYDTSPFVEESIEQVYHTLIEAIVLVFLVIFLFLQSWRATIIPTIAVPVVLLGTFGVLSAFGMSINTLSMFALVLAIGLLVDDAIVVVENVERVMEEDGLDAVAATEKSMGEISSALVGIVMVLSAVFLPMAFMDGSTGVIYKQFSVTIISAMVLSLFVALILTPAMCAQLLRPGHGKAPVAPLRWFNDGLDRLTGGYSSVVARSCRRPFRMLVVLFLVGFGAYWVYDRLPSSFLPTEDQGVLMAMVELPQGSTVQQTQYTIEQIENYMLNEESDVVDGVFANVGFSFSGSGQNYGILFVRLRDYDERPGVDAADLMMRANQRFFQSRLGSIFVLQPPAIPGLGTSSGFTMYLVDQSGAGQEALSTAADQLVAKGIADGRVTNLRGNDDATEPALKLVIDQQKAEALGVSLSDVNAMLSTVFSGSYVNDFPLGNNLREVIVQGGAEWRMQPEDVDQWYVRNSNSEMVPLSAFVTREWEMITPKLARYGGTRALELSGEAAAGISSGDAMDLMEELTADLDGSYAAAWTGLSYQERLSGDQEAILYAISALVVFLCLAALYESWTVPFAVMLSVPVGILGALATTWYFGQSNDVYFKVGLLTTIGLAARNAILIVEFAESLRSEGKALLEATVSAARQRLRPILMTSLAFGFGILPLVLASGAGANAQKSIGTGMLGGIIFSAAIGIVMVPVFYVAVVKATELLRTRREVAQ</sequence>
<feature type="transmembrane region" description="Helical" evidence="9">
    <location>
        <begin position="998"/>
        <end position="1021"/>
    </location>
</feature>